<evidence type="ECO:0000256" key="10">
    <source>
        <dbReference type="ARBA" id="ARBA00023303"/>
    </source>
</evidence>
<keyword evidence="16" id="KW-1185">Reference proteome</keyword>
<reference evidence="15 16" key="1">
    <citation type="journal article" date="2017" name="Int. J. Syst. Evol. Microbiol.">
        <title>Bacillus mangrovi sp. nov., isolated from a sediment sample from a mangrove forest.</title>
        <authorList>
            <person name="Gupta V."/>
            <person name="Singh P.K."/>
            <person name="Korpole S."/>
            <person name="Tanuku N.R.S."/>
            <person name="Pinnaka A.K."/>
        </authorList>
    </citation>
    <scope>NUCLEOTIDE SEQUENCE [LARGE SCALE GENOMIC DNA]</scope>
    <source>
        <strain evidence="15 16">KCTC 33872</strain>
    </source>
</reference>
<keyword evidence="3 14" id="KW-1003">Cell membrane</keyword>
<dbReference type="InterPro" id="IPR003691">
    <property type="entry name" value="FluC"/>
</dbReference>
<evidence type="ECO:0000256" key="5">
    <source>
        <dbReference type="ARBA" id="ARBA00022723"/>
    </source>
</evidence>
<dbReference type="Proteomes" id="UP000434639">
    <property type="component" value="Unassembled WGS sequence"/>
</dbReference>
<keyword evidence="4 14" id="KW-0812">Transmembrane</keyword>
<dbReference type="GO" id="GO:0005886">
    <property type="term" value="C:plasma membrane"/>
    <property type="evidence" value="ECO:0007669"/>
    <property type="project" value="UniProtKB-SubCell"/>
</dbReference>
<dbReference type="GO" id="GO:0046872">
    <property type="term" value="F:metal ion binding"/>
    <property type="evidence" value="ECO:0007669"/>
    <property type="project" value="UniProtKB-KW"/>
</dbReference>
<dbReference type="GO" id="GO:0062054">
    <property type="term" value="F:fluoride channel activity"/>
    <property type="evidence" value="ECO:0007669"/>
    <property type="project" value="UniProtKB-UniRule"/>
</dbReference>
<accession>A0A7X2V734</accession>
<name>A0A7X2V734_9BACI</name>
<organism evidence="15 16">
    <name type="scientific">Metabacillus mangrovi</name>
    <dbReference type="NCBI Taxonomy" id="1491830"/>
    <lineage>
        <taxon>Bacteria</taxon>
        <taxon>Bacillati</taxon>
        <taxon>Bacillota</taxon>
        <taxon>Bacilli</taxon>
        <taxon>Bacillales</taxon>
        <taxon>Bacillaceae</taxon>
        <taxon>Metabacillus</taxon>
    </lineage>
</organism>
<sequence length="122" mass="12616">MMIVHLLLLAAGGFIGSLARFAASTKWNGPFPKGTLAVNILGALLIGILAGAGMTGRPYLFAATGFLGAFTTFSTLNLELAEKVLAKQYKSLILYAVCTYAGGLGAAFAGYWLAKGLLGVLN</sequence>
<keyword evidence="10 14" id="KW-0407">Ion channel</keyword>
<feature type="binding site" evidence="14">
    <location>
        <position position="68"/>
    </location>
    <ligand>
        <name>Na(+)</name>
        <dbReference type="ChEBI" id="CHEBI:29101"/>
        <note>structural</note>
    </ligand>
</feature>
<evidence type="ECO:0000256" key="7">
    <source>
        <dbReference type="ARBA" id="ARBA00023053"/>
    </source>
</evidence>
<feature type="transmembrane region" description="Helical" evidence="14">
    <location>
        <begin position="59"/>
        <end position="80"/>
    </location>
</feature>
<comment type="similarity">
    <text evidence="11 14">Belongs to the fluoride channel Fluc/FEX (TC 1.A.43) family.</text>
</comment>
<dbReference type="PANTHER" id="PTHR28259:SF16">
    <property type="entry name" value="FLUORIDE-SPECIFIC ION CHANNEL FLUC 2"/>
    <property type="match status" value="1"/>
</dbReference>
<evidence type="ECO:0000256" key="1">
    <source>
        <dbReference type="ARBA" id="ARBA00004651"/>
    </source>
</evidence>
<comment type="subcellular location">
    <subcellularLocation>
        <location evidence="1 14">Cell membrane</location>
        <topology evidence="1 14">Multi-pass membrane protein</topology>
    </subcellularLocation>
</comment>
<dbReference type="AlphaFoldDB" id="A0A7X2V734"/>
<comment type="function">
    <text evidence="13 14">Fluoride-specific ion channel. Important for reducing fluoride concentration in the cell, thus reducing its toxicity.</text>
</comment>
<comment type="caution">
    <text evidence="15">The sequence shown here is derived from an EMBL/GenBank/DDBJ whole genome shotgun (WGS) entry which is preliminary data.</text>
</comment>
<comment type="catalytic activity">
    <reaction evidence="12">
        <text>fluoride(in) = fluoride(out)</text>
        <dbReference type="Rhea" id="RHEA:76159"/>
        <dbReference type="ChEBI" id="CHEBI:17051"/>
    </reaction>
    <physiologicalReaction direction="left-to-right" evidence="12">
        <dbReference type="Rhea" id="RHEA:76160"/>
    </physiologicalReaction>
</comment>
<feature type="transmembrane region" description="Helical" evidence="14">
    <location>
        <begin position="92"/>
        <end position="114"/>
    </location>
</feature>
<dbReference type="HAMAP" id="MF_00454">
    <property type="entry name" value="FluC"/>
    <property type="match status" value="1"/>
</dbReference>
<evidence type="ECO:0000256" key="2">
    <source>
        <dbReference type="ARBA" id="ARBA00022448"/>
    </source>
</evidence>
<keyword evidence="2 14" id="KW-0813">Transport</keyword>
<keyword evidence="5 14" id="KW-0479">Metal-binding</keyword>
<keyword evidence="6 14" id="KW-1133">Transmembrane helix</keyword>
<feature type="transmembrane region" description="Helical" evidence="14">
    <location>
        <begin position="6"/>
        <end position="23"/>
    </location>
</feature>
<evidence type="ECO:0000256" key="3">
    <source>
        <dbReference type="ARBA" id="ARBA00022475"/>
    </source>
</evidence>
<dbReference type="EMBL" id="WMIB01000036">
    <property type="protein sequence ID" value="MTH55679.1"/>
    <property type="molecule type" value="Genomic_DNA"/>
</dbReference>
<evidence type="ECO:0000256" key="6">
    <source>
        <dbReference type="ARBA" id="ARBA00022989"/>
    </source>
</evidence>
<keyword evidence="8 14" id="KW-0406">Ion transport</keyword>
<evidence type="ECO:0000256" key="9">
    <source>
        <dbReference type="ARBA" id="ARBA00023136"/>
    </source>
</evidence>
<dbReference type="GO" id="GO:0140114">
    <property type="term" value="P:cellular detoxification of fluoride"/>
    <property type="evidence" value="ECO:0007669"/>
    <property type="project" value="UniProtKB-UniRule"/>
</dbReference>
<proteinExistence type="inferred from homology"/>
<evidence type="ECO:0000256" key="13">
    <source>
        <dbReference type="ARBA" id="ARBA00049940"/>
    </source>
</evidence>
<comment type="activity regulation">
    <text evidence="14">Na(+) is not transported, but it plays an essential structural role and its presence is essential for fluoride channel function.</text>
</comment>
<keyword evidence="9 14" id="KW-0472">Membrane</keyword>
<evidence type="ECO:0000256" key="4">
    <source>
        <dbReference type="ARBA" id="ARBA00022692"/>
    </source>
</evidence>
<feature type="transmembrane region" description="Helical" evidence="14">
    <location>
        <begin position="35"/>
        <end position="53"/>
    </location>
</feature>
<dbReference type="Pfam" id="PF02537">
    <property type="entry name" value="CRCB"/>
    <property type="match status" value="1"/>
</dbReference>
<evidence type="ECO:0000313" key="15">
    <source>
        <dbReference type="EMBL" id="MTH55679.1"/>
    </source>
</evidence>
<evidence type="ECO:0000313" key="16">
    <source>
        <dbReference type="Proteomes" id="UP000434639"/>
    </source>
</evidence>
<dbReference type="PANTHER" id="PTHR28259">
    <property type="entry name" value="FLUORIDE EXPORT PROTEIN 1-RELATED"/>
    <property type="match status" value="1"/>
</dbReference>
<evidence type="ECO:0000256" key="8">
    <source>
        <dbReference type="ARBA" id="ARBA00023065"/>
    </source>
</evidence>
<protein>
    <recommendedName>
        <fullName evidence="14">Fluoride-specific ion channel FluC</fullName>
    </recommendedName>
</protein>
<keyword evidence="7 14" id="KW-0915">Sodium</keyword>
<feature type="binding site" evidence="14">
    <location>
        <position position="71"/>
    </location>
    <ligand>
        <name>Na(+)</name>
        <dbReference type="ChEBI" id="CHEBI:29101"/>
        <note>structural</note>
    </ligand>
</feature>
<gene>
    <name evidence="14" type="primary">fluC</name>
    <name evidence="14" type="synonym">crcB</name>
    <name evidence="15" type="ORF">GKZ89_19985</name>
</gene>
<evidence type="ECO:0000256" key="12">
    <source>
        <dbReference type="ARBA" id="ARBA00035585"/>
    </source>
</evidence>
<evidence type="ECO:0000256" key="14">
    <source>
        <dbReference type="HAMAP-Rule" id="MF_00454"/>
    </source>
</evidence>
<evidence type="ECO:0000256" key="11">
    <source>
        <dbReference type="ARBA" id="ARBA00035120"/>
    </source>
</evidence>